<comment type="subcellular location">
    <subcellularLocation>
        <location evidence="1">Nucleus</location>
    </subcellularLocation>
</comment>
<dbReference type="Pfam" id="PF00172">
    <property type="entry name" value="Zn_clus"/>
    <property type="match status" value="1"/>
</dbReference>
<dbReference type="SUPFAM" id="SSF57701">
    <property type="entry name" value="Zn2/Cys6 DNA-binding domain"/>
    <property type="match status" value="1"/>
</dbReference>
<dbReference type="PANTHER" id="PTHR37534:SF49">
    <property type="entry name" value="LYSINE BIOSYNTHESIS REGULATORY PROTEIN LYS14"/>
    <property type="match status" value="1"/>
</dbReference>
<dbReference type="PROSITE" id="PS00463">
    <property type="entry name" value="ZN2_CY6_FUNGAL_1"/>
    <property type="match status" value="1"/>
</dbReference>
<evidence type="ECO:0000313" key="5">
    <source>
        <dbReference type="Proteomes" id="UP000758603"/>
    </source>
</evidence>
<dbReference type="PROSITE" id="PS50048">
    <property type="entry name" value="ZN2_CY6_FUNGAL_2"/>
    <property type="match status" value="1"/>
</dbReference>
<dbReference type="GO" id="GO:0045944">
    <property type="term" value="P:positive regulation of transcription by RNA polymerase II"/>
    <property type="evidence" value="ECO:0007669"/>
    <property type="project" value="TreeGrafter"/>
</dbReference>
<dbReference type="PANTHER" id="PTHR37534">
    <property type="entry name" value="TRANSCRIPTIONAL ACTIVATOR PROTEIN UGA3"/>
    <property type="match status" value="1"/>
</dbReference>
<keyword evidence="2" id="KW-0539">Nucleus</keyword>
<dbReference type="GO" id="GO:0005634">
    <property type="term" value="C:nucleus"/>
    <property type="evidence" value="ECO:0007669"/>
    <property type="project" value="UniProtKB-SubCell"/>
</dbReference>
<protein>
    <submittedName>
        <fullName evidence="4">Fungal-specific transcription factor domain-containing protein</fullName>
    </submittedName>
</protein>
<dbReference type="GO" id="GO:0000976">
    <property type="term" value="F:transcription cis-regulatory region binding"/>
    <property type="evidence" value="ECO:0007669"/>
    <property type="project" value="TreeGrafter"/>
</dbReference>
<dbReference type="EMBL" id="JAGPXC010000001">
    <property type="protein sequence ID" value="KAH6659081.1"/>
    <property type="molecule type" value="Genomic_DNA"/>
</dbReference>
<dbReference type="RefSeq" id="XP_045963212.1">
    <property type="nucleotide sequence ID" value="XM_046101972.1"/>
</dbReference>
<evidence type="ECO:0000259" key="3">
    <source>
        <dbReference type="PROSITE" id="PS50048"/>
    </source>
</evidence>
<dbReference type="Gene3D" id="4.10.240.10">
    <property type="entry name" value="Zn(2)-C6 fungal-type DNA-binding domain"/>
    <property type="match status" value="1"/>
</dbReference>
<reference evidence="4" key="1">
    <citation type="journal article" date="2021" name="Nat. Commun.">
        <title>Genetic determinants of endophytism in the Arabidopsis root mycobiome.</title>
        <authorList>
            <person name="Mesny F."/>
            <person name="Miyauchi S."/>
            <person name="Thiergart T."/>
            <person name="Pickel B."/>
            <person name="Atanasova L."/>
            <person name="Karlsson M."/>
            <person name="Huettel B."/>
            <person name="Barry K.W."/>
            <person name="Haridas S."/>
            <person name="Chen C."/>
            <person name="Bauer D."/>
            <person name="Andreopoulos W."/>
            <person name="Pangilinan J."/>
            <person name="LaButti K."/>
            <person name="Riley R."/>
            <person name="Lipzen A."/>
            <person name="Clum A."/>
            <person name="Drula E."/>
            <person name="Henrissat B."/>
            <person name="Kohler A."/>
            <person name="Grigoriev I.V."/>
            <person name="Martin F.M."/>
            <person name="Hacquard S."/>
        </authorList>
    </citation>
    <scope>NUCLEOTIDE SEQUENCE</scope>
    <source>
        <strain evidence="4">MPI-SDFR-AT-0073</strain>
    </source>
</reference>
<accession>A0A9P8UV53</accession>
<comment type="caution">
    <text evidence="4">The sequence shown here is derived from an EMBL/GenBank/DDBJ whole genome shotgun (WGS) entry which is preliminary data.</text>
</comment>
<dbReference type="CDD" id="cd00067">
    <property type="entry name" value="GAL4"/>
    <property type="match status" value="1"/>
</dbReference>
<dbReference type="Pfam" id="PF11951">
    <property type="entry name" value="Fungal_trans_2"/>
    <property type="match status" value="1"/>
</dbReference>
<dbReference type="GO" id="GO:0000981">
    <property type="term" value="F:DNA-binding transcription factor activity, RNA polymerase II-specific"/>
    <property type="evidence" value="ECO:0007669"/>
    <property type="project" value="InterPro"/>
</dbReference>
<dbReference type="OrthoDB" id="3509362at2759"/>
<dbReference type="AlphaFoldDB" id="A0A9P8UV53"/>
<dbReference type="SMART" id="SM00066">
    <property type="entry name" value="GAL4"/>
    <property type="match status" value="1"/>
</dbReference>
<proteinExistence type="predicted"/>
<dbReference type="InterPro" id="IPR021858">
    <property type="entry name" value="Fun_TF"/>
</dbReference>
<dbReference type="InterPro" id="IPR036864">
    <property type="entry name" value="Zn2-C6_fun-type_DNA-bd_sf"/>
</dbReference>
<evidence type="ECO:0000313" key="4">
    <source>
        <dbReference type="EMBL" id="KAH6659081.1"/>
    </source>
</evidence>
<keyword evidence="5" id="KW-1185">Reference proteome</keyword>
<evidence type="ECO:0000256" key="1">
    <source>
        <dbReference type="ARBA" id="ARBA00004123"/>
    </source>
</evidence>
<name>A0A9P8UV53_9PEZI</name>
<dbReference type="InterPro" id="IPR001138">
    <property type="entry name" value="Zn2Cys6_DnaBD"/>
</dbReference>
<organism evidence="4 5">
    <name type="scientific">Truncatella angustata</name>
    <dbReference type="NCBI Taxonomy" id="152316"/>
    <lineage>
        <taxon>Eukaryota</taxon>
        <taxon>Fungi</taxon>
        <taxon>Dikarya</taxon>
        <taxon>Ascomycota</taxon>
        <taxon>Pezizomycotina</taxon>
        <taxon>Sordariomycetes</taxon>
        <taxon>Xylariomycetidae</taxon>
        <taxon>Amphisphaeriales</taxon>
        <taxon>Sporocadaceae</taxon>
        <taxon>Truncatella</taxon>
    </lineage>
</organism>
<sequence>MRYRHMVRPRVKRSKGGCLTCRGCRTKCDEAKPTCSRCKRLQVKCVGNKYAYNAEEVACEAEKQRQLVRSQIDSSLVARPLLPSAKTVYLHHFVTVCSKAILFADDQTHNPFSREIYCHFSGCEHLQLAVNALAAGDLQRRQPGHNERYYEFYGQAVNKLNAAISNPKDTASVATLISVLLLAFCEISSSNSSAWLSHIKGARDLLLLRGGPSKNPVLARLFSIIDVGSSFFLGQKTLLPLDYIDDNLVMNVSNTPGEYWPCWDTTGTSTARFNQRLRIVASLSSLQLSVKRSTNLASREAAMAEARGVLEDIIDHWSAPVFQRPQLHRLYISSGDQIDIEDSAAKSACILALIDITIPLIEHGCRFNLNEQYLVSPIAVAHHVDTILAASSMLTEQYCLAGLPWPLFMAGVHVFRDDGREMAILQTLKSISSSIFHPCEGAIRLLQVLWERQRADGIKLCWRKVLDELGGSIYIML</sequence>
<dbReference type="GO" id="GO:0008270">
    <property type="term" value="F:zinc ion binding"/>
    <property type="evidence" value="ECO:0007669"/>
    <property type="project" value="InterPro"/>
</dbReference>
<dbReference type="GeneID" id="70130864"/>
<feature type="domain" description="Zn(2)-C6 fungal-type" evidence="3">
    <location>
        <begin position="17"/>
        <end position="46"/>
    </location>
</feature>
<gene>
    <name evidence="4" type="ORF">BKA67DRAFT_5542</name>
</gene>
<dbReference type="Proteomes" id="UP000758603">
    <property type="component" value="Unassembled WGS sequence"/>
</dbReference>
<evidence type="ECO:0000256" key="2">
    <source>
        <dbReference type="ARBA" id="ARBA00023242"/>
    </source>
</evidence>